<evidence type="ECO:0000256" key="1">
    <source>
        <dbReference type="ARBA" id="ARBA00004635"/>
    </source>
</evidence>
<dbReference type="EMBL" id="FOYM01000017">
    <property type="protein sequence ID" value="SFR08858.1"/>
    <property type="molecule type" value="Genomic_DNA"/>
</dbReference>
<sequence>MKKALSAILLAVLLLSPAGCYDYSEPDEKAWVMALGLDKGRQNVLTVTAVIAVPKNIAGGGGGQPASGGGGQGGFITVSLETETLLSALELLNAVMDRKADLSHNKWFVFSRELAEEGIGKYFAPIARFYQFRRTSSVIVCQGRAEEFLAKGQPKLEDNVGKYYELMHRGWRYTEFIPFDNFHHFYIKSSSPGIEPVAVLAALERKSPVYETDAPKTMGRYQAGRIPREGGGNIEIMGGAVFRAGKMLGTLNGDQVGVQKMFNGTFNRTIVDLPDPEHPDQYIILEVEPRQAPEVRVQISDGYPRITASLKLEGDIISIQSGVNYTRPERLPDLERAVEEALLENVNNTVAKSQELGADFLGFGLHAKKLFRTWPEWEAYKWEEKYPLAEVTVNVDYRIRRSGLLHEMEPLQ</sequence>
<dbReference type="InterPro" id="IPR057336">
    <property type="entry name" value="GerAC_N"/>
</dbReference>
<evidence type="ECO:0000259" key="10">
    <source>
        <dbReference type="Pfam" id="PF25198"/>
    </source>
</evidence>
<dbReference type="InterPro" id="IPR008844">
    <property type="entry name" value="Spore_GerAC-like"/>
</dbReference>
<keyword evidence="12" id="KW-1185">Reference proteome</keyword>
<dbReference type="InterPro" id="IPR038501">
    <property type="entry name" value="Spore_GerAC_C_sf"/>
</dbReference>
<evidence type="ECO:0000256" key="3">
    <source>
        <dbReference type="ARBA" id="ARBA00022544"/>
    </source>
</evidence>
<dbReference type="PANTHER" id="PTHR35789">
    <property type="entry name" value="SPORE GERMINATION PROTEIN B3"/>
    <property type="match status" value="1"/>
</dbReference>
<dbReference type="Gene3D" id="3.30.300.210">
    <property type="entry name" value="Nutrient germinant receptor protein C, domain 3"/>
    <property type="match status" value="1"/>
</dbReference>
<organism evidence="11 12">
    <name type="scientific">Desulfoscipio geothermicus DSM 3669</name>
    <dbReference type="NCBI Taxonomy" id="1121426"/>
    <lineage>
        <taxon>Bacteria</taxon>
        <taxon>Bacillati</taxon>
        <taxon>Bacillota</taxon>
        <taxon>Clostridia</taxon>
        <taxon>Eubacteriales</taxon>
        <taxon>Desulfallaceae</taxon>
        <taxon>Desulfoscipio</taxon>
    </lineage>
</organism>
<accession>A0A1I6DU72</accession>
<feature type="signal peptide" evidence="8">
    <location>
        <begin position="1"/>
        <end position="20"/>
    </location>
</feature>
<feature type="domain" description="Spore germination protein N-terminal" evidence="10">
    <location>
        <begin position="22"/>
        <end position="198"/>
    </location>
</feature>
<evidence type="ECO:0000256" key="6">
    <source>
        <dbReference type="ARBA" id="ARBA00023139"/>
    </source>
</evidence>
<keyword evidence="7" id="KW-0449">Lipoprotein</keyword>
<dbReference type="NCBIfam" id="TIGR02887">
    <property type="entry name" value="spore_ger_x_C"/>
    <property type="match status" value="1"/>
</dbReference>
<dbReference type="STRING" id="39060.SAMN05660706_11772"/>
<evidence type="ECO:0000256" key="7">
    <source>
        <dbReference type="ARBA" id="ARBA00023288"/>
    </source>
</evidence>
<gene>
    <name evidence="11" type="ORF">SAMN05660706_11772</name>
</gene>
<name>A0A1I6DU72_9FIRM</name>
<dbReference type="GO" id="GO:0009847">
    <property type="term" value="P:spore germination"/>
    <property type="evidence" value="ECO:0007669"/>
    <property type="project" value="InterPro"/>
</dbReference>
<proteinExistence type="inferred from homology"/>
<dbReference type="Proteomes" id="UP000199584">
    <property type="component" value="Unassembled WGS sequence"/>
</dbReference>
<dbReference type="GO" id="GO:0016020">
    <property type="term" value="C:membrane"/>
    <property type="evidence" value="ECO:0007669"/>
    <property type="project" value="UniProtKB-SubCell"/>
</dbReference>
<dbReference type="Pfam" id="PF05504">
    <property type="entry name" value="Spore_GerAC"/>
    <property type="match status" value="1"/>
</dbReference>
<evidence type="ECO:0000256" key="2">
    <source>
        <dbReference type="ARBA" id="ARBA00007886"/>
    </source>
</evidence>
<dbReference type="PANTHER" id="PTHR35789:SF1">
    <property type="entry name" value="SPORE GERMINATION PROTEIN B3"/>
    <property type="match status" value="1"/>
</dbReference>
<keyword evidence="5" id="KW-0472">Membrane</keyword>
<evidence type="ECO:0000259" key="9">
    <source>
        <dbReference type="Pfam" id="PF05504"/>
    </source>
</evidence>
<reference evidence="12" key="1">
    <citation type="submission" date="2016-10" db="EMBL/GenBank/DDBJ databases">
        <authorList>
            <person name="Varghese N."/>
            <person name="Submissions S."/>
        </authorList>
    </citation>
    <scope>NUCLEOTIDE SEQUENCE [LARGE SCALE GENOMIC DNA]</scope>
    <source>
        <strain evidence="12">DSM 3669</strain>
    </source>
</reference>
<evidence type="ECO:0000256" key="8">
    <source>
        <dbReference type="SAM" id="SignalP"/>
    </source>
</evidence>
<dbReference type="Pfam" id="PF25198">
    <property type="entry name" value="Spore_GerAC_N"/>
    <property type="match status" value="1"/>
</dbReference>
<protein>
    <submittedName>
        <fullName evidence="11">Germination protein, Ger(X)C family</fullName>
    </submittedName>
</protein>
<comment type="similarity">
    <text evidence="2">Belongs to the GerABKC lipoprotein family.</text>
</comment>
<dbReference type="RefSeq" id="WP_092484133.1">
    <property type="nucleotide sequence ID" value="NZ_FOYM01000017.1"/>
</dbReference>
<evidence type="ECO:0000256" key="4">
    <source>
        <dbReference type="ARBA" id="ARBA00022729"/>
    </source>
</evidence>
<keyword evidence="3" id="KW-0309">Germination</keyword>
<evidence type="ECO:0000313" key="12">
    <source>
        <dbReference type="Proteomes" id="UP000199584"/>
    </source>
</evidence>
<feature type="chain" id="PRO_5011791211" evidence="8">
    <location>
        <begin position="21"/>
        <end position="412"/>
    </location>
</feature>
<dbReference type="AlphaFoldDB" id="A0A1I6DU72"/>
<keyword evidence="6" id="KW-0564">Palmitate</keyword>
<dbReference type="InterPro" id="IPR046953">
    <property type="entry name" value="Spore_GerAC-like_C"/>
</dbReference>
<comment type="subcellular location">
    <subcellularLocation>
        <location evidence="1">Membrane</location>
        <topology evidence="1">Lipid-anchor</topology>
    </subcellularLocation>
</comment>
<evidence type="ECO:0000313" key="11">
    <source>
        <dbReference type="EMBL" id="SFR08858.1"/>
    </source>
</evidence>
<evidence type="ECO:0000256" key="5">
    <source>
        <dbReference type="ARBA" id="ARBA00023136"/>
    </source>
</evidence>
<feature type="domain" description="Spore germination GerAC-like C-terminal" evidence="9">
    <location>
        <begin position="237"/>
        <end position="403"/>
    </location>
</feature>
<dbReference type="OrthoDB" id="9816067at2"/>
<keyword evidence="4 8" id="KW-0732">Signal</keyword>